<feature type="compositionally biased region" description="Basic and acidic residues" evidence="1">
    <location>
        <begin position="20"/>
        <end position="31"/>
    </location>
</feature>
<dbReference type="OrthoDB" id="276733at2759"/>
<keyword evidence="3" id="KW-1185">Reference proteome</keyword>
<evidence type="ECO:0000256" key="1">
    <source>
        <dbReference type="SAM" id="MobiDB-lite"/>
    </source>
</evidence>
<organism evidence="2 3">
    <name type="scientific">Leptomonas seymouri</name>
    <dbReference type="NCBI Taxonomy" id="5684"/>
    <lineage>
        <taxon>Eukaryota</taxon>
        <taxon>Discoba</taxon>
        <taxon>Euglenozoa</taxon>
        <taxon>Kinetoplastea</taxon>
        <taxon>Metakinetoplastina</taxon>
        <taxon>Trypanosomatida</taxon>
        <taxon>Trypanosomatidae</taxon>
        <taxon>Leishmaniinae</taxon>
        <taxon>Leptomonas</taxon>
    </lineage>
</organism>
<protein>
    <submittedName>
        <fullName evidence="2">Uncharacterized protein</fullName>
    </submittedName>
</protein>
<dbReference type="PANTHER" id="PTHR31144">
    <property type="entry name" value="UPF0602 PROTEIN C4ORF47"/>
    <property type="match status" value="1"/>
</dbReference>
<proteinExistence type="predicted"/>
<dbReference type="VEuPathDB" id="TriTrypDB:Lsey_0076_0050"/>
<feature type="region of interest" description="Disordered" evidence="1">
    <location>
        <begin position="1"/>
        <end position="31"/>
    </location>
</feature>
<dbReference type="InterPro" id="IPR029358">
    <property type="entry name" value="CFAP96"/>
</dbReference>
<evidence type="ECO:0000313" key="2">
    <source>
        <dbReference type="EMBL" id="KPI87709.1"/>
    </source>
</evidence>
<accession>A0A0N0P6K0</accession>
<reference evidence="2 3" key="1">
    <citation type="journal article" date="2015" name="PLoS Pathog.">
        <title>Leptomonas seymouri: Adaptations to the Dixenous Life Cycle Analyzed by Genome Sequencing, Transcriptome Profiling and Co-infection with Leishmania donovani.</title>
        <authorList>
            <person name="Kraeva N."/>
            <person name="Butenko A."/>
            <person name="Hlavacova J."/>
            <person name="Kostygov A."/>
            <person name="Myskova J."/>
            <person name="Grybchuk D."/>
            <person name="Lestinova T."/>
            <person name="Votypka J."/>
            <person name="Volf P."/>
            <person name="Opperdoes F."/>
            <person name="Flegontov P."/>
            <person name="Lukes J."/>
            <person name="Yurchenko V."/>
        </authorList>
    </citation>
    <scope>NUCLEOTIDE SEQUENCE [LARGE SCALE GENOMIC DNA]</scope>
    <source>
        <strain evidence="2 3">ATCC 30220</strain>
    </source>
</reference>
<dbReference type="PANTHER" id="PTHR31144:SF6">
    <property type="entry name" value="CILIA-AND FLAGELLA-ASSOCIATED PROTEIN 96"/>
    <property type="match status" value="1"/>
</dbReference>
<gene>
    <name evidence="2" type="ORF">ABL78_3182</name>
</gene>
<dbReference type="EMBL" id="LJSK01000076">
    <property type="protein sequence ID" value="KPI87709.1"/>
    <property type="molecule type" value="Genomic_DNA"/>
</dbReference>
<comment type="caution">
    <text evidence="2">The sequence shown here is derived from an EMBL/GenBank/DDBJ whole genome shotgun (WGS) entry which is preliminary data.</text>
</comment>
<dbReference type="OMA" id="SYIDEMP"/>
<sequence>MTDSVYGGLFQDPPYLSSDPDPKKTDPYNKEECIPSRYLGKNMTIGGRILSGDLPDAYFDKKYLTLASAEQNGGKPVGYDEDKWKNAAAAQRKKNVISEREFRYSSYPQKSTGPGSYFGCFQSKPFEYMTEPWDDGSKSKKKRRNKSAARSMEPEKTHLPNIKTCPSKKGTYGYPGLLLDNPSYNENWKAEHDAAERGAAKKEQQQAASAKSLHPPMHVSGVGRAYLDELPNTGVSGVYAYEAAPQDTSAAAKRKTKKSTVAAAPVSLHEKAFAAAGNRSGEQGCINAFPNIWVSPDEVKPSKAALLKQSQKEKEEAARRLKVTSVWKPNSFEKTSVVSSCLRRFY</sequence>
<dbReference type="Proteomes" id="UP000038009">
    <property type="component" value="Unassembled WGS sequence"/>
</dbReference>
<dbReference type="Pfam" id="PF15239">
    <property type="entry name" value="CFAP96-like"/>
    <property type="match status" value="1"/>
</dbReference>
<feature type="region of interest" description="Disordered" evidence="1">
    <location>
        <begin position="131"/>
        <end position="165"/>
    </location>
</feature>
<feature type="region of interest" description="Disordered" evidence="1">
    <location>
        <begin position="192"/>
        <end position="218"/>
    </location>
</feature>
<evidence type="ECO:0000313" key="3">
    <source>
        <dbReference type="Proteomes" id="UP000038009"/>
    </source>
</evidence>
<feature type="compositionally biased region" description="Basic and acidic residues" evidence="1">
    <location>
        <begin position="192"/>
        <end position="204"/>
    </location>
</feature>
<name>A0A0N0P6K0_LEPSE</name>
<dbReference type="GO" id="GO:0005881">
    <property type="term" value="C:cytoplasmic microtubule"/>
    <property type="evidence" value="ECO:0007669"/>
    <property type="project" value="TreeGrafter"/>
</dbReference>
<dbReference type="AlphaFoldDB" id="A0A0N0P6K0"/>